<keyword evidence="1 4" id="KW-0489">Methyltransferase</keyword>
<dbReference type="Gene3D" id="2.20.25.110">
    <property type="entry name" value="S-adenosyl-L-methionine-dependent methyltransferases"/>
    <property type="match status" value="1"/>
</dbReference>
<dbReference type="Proteomes" id="UP000190188">
    <property type="component" value="Unassembled WGS sequence"/>
</dbReference>
<organism evidence="4 5">
    <name type="scientific">Paenibacillus selenitireducens</name>
    <dbReference type="NCBI Taxonomy" id="1324314"/>
    <lineage>
        <taxon>Bacteria</taxon>
        <taxon>Bacillati</taxon>
        <taxon>Bacillota</taxon>
        <taxon>Bacilli</taxon>
        <taxon>Bacillales</taxon>
        <taxon>Paenibacillaceae</taxon>
        <taxon>Paenibacillus</taxon>
    </lineage>
</organism>
<dbReference type="Pfam" id="PF13649">
    <property type="entry name" value="Methyltransf_25"/>
    <property type="match status" value="1"/>
</dbReference>
<evidence type="ECO:0000256" key="2">
    <source>
        <dbReference type="ARBA" id="ARBA00022679"/>
    </source>
</evidence>
<feature type="domain" description="Methyltransferase" evidence="3">
    <location>
        <begin position="40"/>
        <end position="143"/>
    </location>
</feature>
<sequence>MQSYEQFAYVYDELMADMPYTEWLRFARQGWDTYGKPKSIVDLGCGTGSLAIPLASEGYRVTGIDLSADMLAVAHQKLDQSPAGSRLLREGRIRLVQQDMREWEIPDEVDSVISFCDCLNYLVEDGDLEQAFQRTYAALKPGGSFLFDVHHPRQFEKYVAEQPFIYDEENISYIWVCDYEPSLHEIEHQLTIFARAEGQSGGQDLFQRFEEMHVQRAYDPEWIMSQLHAVGFTSVHTFGDFTWNQPTDETSRLFYIALK</sequence>
<dbReference type="SUPFAM" id="SSF53335">
    <property type="entry name" value="S-adenosyl-L-methionine-dependent methyltransferases"/>
    <property type="match status" value="1"/>
</dbReference>
<dbReference type="GO" id="GO:0032259">
    <property type="term" value="P:methylation"/>
    <property type="evidence" value="ECO:0007669"/>
    <property type="project" value="UniProtKB-KW"/>
</dbReference>
<dbReference type="OrthoDB" id="9811589at2"/>
<dbReference type="GO" id="GO:0008168">
    <property type="term" value="F:methyltransferase activity"/>
    <property type="evidence" value="ECO:0007669"/>
    <property type="project" value="UniProtKB-KW"/>
</dbReference>
<dbReference type="EMBL" id="MSZX01000004">
    <property type="protein sequence ID" value="OPA78762.1"/>
    <property type="molecule type" value="Genomic_DNA"/>
</dbReference>
<proteinExistence type="predicted"/>
<protein>
    <submittedName>
        <fullName evidence="4">SAM-dependent methyltransferase</fullName>
    </submittedName>
</protein>
<dbReference type="RefSeq" id="WP_078499092.1">
    <property type="nucleotide sequence ID" value="NZ_MSZX01000004.1"/>
</dbReference>
<accession>A0A1T2XG21</accession>
<evidence type="ECO:0000259" key="3">
    <source>
        <dbReference type="Pfam" id="PF13649"/>
    </source>
</evidence>
<evidence type="ECO:0000256" key="1">
    <source>
        <dbReference type="ARBA" id="ARBA00022603"/>
    </source>
</evidence>
<dbReference type="InterPro" id="IPR041698">
    <property type="entry name" value="Methyltransf_25"/>
</dbReference>
<evidence type="ECO:0000313" key="5">
    <source>
        <dbReference type="Proteomes" id="UP000190188"/>
    </source>
</evidence>
<comment type="caution">
    <text evidence="4">The sequence shown here is derived from an EMBL/GenBank/DDBJ whole genome shotgun (WGS) entry which is preliminary data.</text>
</comment>
<dbReference type="Gene3D" id="3.40.50.150">
    <property type="entry name" value="Vaccinia Virus protein VP39"/>
    <property type="match status" value="1"/>
</dbReference>
<reference evidence="4 5" key="1">
    <citation type="submission" date="2017-01" db="EMBL/GenBank/DDBJ databases">
        <title>Genome analysis of Paenibacillus selenitrireducens ES3-24.</title>
        <authorList>
            <person name="Xu D."/>
            <person name="Yao R."/>
            <person name="Zheng S."/>
        </authorList>
    </citation>
    <scope>NUCLEOTIDE SEQUENCE [LARGE SCALE GENOMIC DNA]</scope>
    <source>
        <strain evidence="4 5">ES3-24</strain>
    </source>
</reference>
<dbReference type="InterPro" id="IPR029063">
    <property type="entry name" value="SAM-dependent_MTases_sf"/>
</dbReference>
<evidence type="ECO:0000313" key="4">
    <source>
        <dbReference type="EMBL" id="OPA78762.1"/>
    </source>
</evidence>
<name>A0A1T2XG21_9BACL</name>
<keyword evidence="5" id="KW-1185">Reference proteome</keyword>
<dbReference type="PANTHER" id="PTHR43861:SF1">
    <property type="entry name" value="TRANS-ACONITATE 2-METHYLTRANSFERASE"/>
    <property type="match status" value="1"/>
</dbReference>
<dbReference type="AlphaFoldDB" id="A0A1T2XG21"/>
<dbReference type="PANTHER" id="PTHR43861">
    <property type="entry name" value="TRANS-ACONITATE 2-METHYLTRANSFERASE-RELATED"/>
    <property type="match status" value="1"/>
</dbReference>
<keyword evidence="2 4" id="KW-0808">Transferase</keyword>
<dbReference type="CDD" id="cd02440">
    <property type="entry name" value="AdoMet_MTases"/>
    <property type="match status" value="1"/>
</dbReference>
<dbReference type="STRING" id="1324314.BVG16_10825"/>
<gene>
    <name evidence="4" type="ORF">BVG16_10825</name>
</gene>